<dbReference type="GO" id="GO:0016020">
    <property type="term" value="C:membrane"/>
    <property type="evidence" value="ECO:0007669"/>
    <property type="project" value="InterPro"/>
</dbReference>
<keyword evidence="3" id="KW-0732">Signal</keyword>
<dbReference type="InterPro" id="IPR023346">
    <property type="entry name" value="Lysozyme-like_dom_sf"/>
</dbReference>
<dbReference type="PROSITE" id="PS51782">
    <property type="entry name" value="LYSM"/>
    <property type="match status" value="1"/>
</dbReference>
<dbReference type="RefSeq" id="WP_078736064.1">
    <property type="nucleotide sequence ID" value="NZ_FUXE01000001.1"/>
</dbReference>
<feature type="domain" description="LysM" evidence="4">
    <location>
        <begin position="391"/>
        <end position="436"/>
    </location>
</feature>
<dbReference type="GO" id="GO:0008933">
    <property type="term" value="F:peptidoglycan lytic transglycosylase activity"/>
    <property type="evidence" value="ECO:0007669"/>
    <property type="project" value="InterPro"/>
</dbReference>
<evidence type="ECO:0000256" key="3">
    <source>
        <dbReference type="SAM" id="SignalP"/>
    </source>
</evidence>
<feature type="chain" id="PRO_5012188237" evidence="3">
    <location>
        <begin position="26"/>
        <end position="458"/>
    </location>
</feature>
<dbReference type="Pfam" id="PF01476">
    <property type="entry name" value="LysM"/>
    <property type="match status" value="1"/>
</dbReference>
<evidence type="ECO:0000256" key="2">
    <source>
        <dbReference type="SAM" id="MobiDB-lite"/>
    </source>
</evidence>
<name>A0A1T4KLG7_9PORP</name>
<dbReference type="Gene3D" id="3.10.350.10">
    <property type="entry name" value="LysM domain"/>
    <property type="match status" value="1"/>
</dbReference>
<organism evidence="5 6">
    <name type="scientific">Porphyromonas circumdentaria</name>
    <dbReference type="NCBI Taxonomy" id="29524"/>
    <lineage>
        <taxon>Bacteria</taxon>
        <taxon>Pseudomonadati</taxon>
        <taxon>Bacteroidota</taxon>
        <taxon>Bacteroidia</taxon>
        <taxon>Bacteroidales</taxon>
        <taxon>Porphyromonadaceae</taxon>
        <taxon>Porphyromonas</taxon>
    </lineage>
</organism>
<dbReference type="InterPro" id="IPR036779">
    <property type="entry name" value="LysM_dom_sf"/>
</dbReference>
<dbReference type="Pfam" id="PF01464">
    <property type="entry name" value="SLT"/>
    <property type="match status" value="1"/>
</dbReference>
<gene>
    <name evidence="5" type="ORF">SAMN02745171_00097</name>
</gene>
<dbReference type="CDD" id="cd16894">
    <property type="entry name" value="MltD-like"/>
    <property type="match status" value="1"/>
</dbReference>
<feature type="signal peptide" evidence="3">
    <location>
        <begin position="1"/>
        <end position="25"/>
    </location>
</feature>
<feature type="region of interest" description="Disordered" evidence="2">
    <location>
        <begin position="423"/>
        <end position="458"/>
    </location>
</feature>
<dbReference type="STRING" id="29524.SAMN02745171_00097"/>
<protein>
    <submittedName>
        <fullName evidence="5">Membrane-bound lytic murein transglycosylase D</fullName>
    </submittedName>
</protein>
<dbReference type="Proteomes" id="UP000190121">
    <property type="component" value="Unassembled WGS sequence"/>
</dbReference>
<dbReference type="SMART" id="SM00257">
    <property type="entry name" value="LysM"/>
    <property type="match status" value="1"/>
</dbReference>
<dbReference type="EMBL" id="FUXE01000001">
    <property type="protein sequence ID" value="SJZ43246.1"/>
    <property type="molecule type" value="Genomic_DNA"/>
</dbReference>
<dbReference type="InterPro" id="IPR008258">
    <property type="entry name" value="Transglycosylase_SLT_dom_1"/>
</dbReference>
<dbReference type="GO" id="GO:0000270">
    <property type="term" value="P:peptidoglycan metabolic process"/>
    <property type="evidence" value="ECO:0007669"/>
    <property type="project" value="InterPro"/>
</dbReference>
<evidence type="ECO:0000256" key="1">
    <source>
        <dbReference type="ARBA" id="ARBA00007734"/>
    </source>
</evidence>
<feature type="compositionally biased region" description="Basic residues" evidence="2">
    <location>
        <begin position="438"/>
        <end position="458"/>
    </location>
</feature>
<dbReference type="SUPFAM" id="SSF53955">
    <property type="entry name" value="Lysozyme-like"/>
    <property type="match status" value="1"/>
</dbReference>
<dbReference type="InterPro" id="IPR018392">
    <property type="entry name" value="LysM"/>
</dbReference>
<dbReference type="PANTHER" id="PTHR37423">
    <property type="entry name" value="SOLUBLE LYTIC MUREIN TRANSGLYCOSYLASE-RELATED"/>
    <property type="match status" value="1"/>
</dbReference>
<dbReference type="InterPro" id="IPR000189">
    <property type="entry name" value="Transglyc_AS"/>
</dbReference>
<evidence type="ECO:0000259" key="4">
    <source>
        <dbReference type="PROSITE" id="PS51782"/>
    </source>
</evidence>
<dbReference type="AlphaFoldDB" id="A0A1T4KLG7"/>
<dbReference type="PANTHER" id="PTHR37423:SF2">
    <property type="entry name" value="MEMBRANE-BOUND LYTIC MUREIN TRANSGLYCOSYLASE C"/>
    <property type="match status" value="1"/>
</dbReference>
<sequence length="458" mass="51748">MRFSLRIFSILLSLCVLLHTDSISAQTKREPQIRTSEIVTPHSLDADAATLLRKWHKGYATNEEEGMPCSKGTSKDPTPSEMVFRDRIMRLPTTMNIPYNSLVREGIDVFLTRRRSLIPVMLSLGDYYFPKIETILDKYGLPLELKYLIIVESAMDPTAVSPVGASGLWQFMLPTAKAYGLTINSLIDERLDLIRSTDAAARHLKDLYRVYNDWFMAMAAYNCGMGTLNRAVYRAGGRTDFWAVFPFLPRETRSYVPLFIGAFYAMHYHVDHHLCPSDKSLPLATDTIHLHHSYSTHTIAKAAEVSHDLFMLLNPQFKKNSIPGHIAPCTIYLPLPAIGRLDRRLDSLSQEAQKKALLLASGVRESMESLGVHTTEMEGKESLESGISPLRYHTVQQGETLSLIAQKNGITVKGLMKANGIRQQHQKLKVGQKLLLPAKKKTSQQKKSKKKRGKRRRR</sequence>
<dbReference type="OrthoDB" id="9815002at2"/>
<accession>A0A1T4KLG7</accession>
<evidence type="ECO:0000313" key="6">
    <source>
        <dbReference type="Proteomes" id="UP000190121"/>
    </source>
</evidence>
<dbReference type="CDD" id="cd00118">
    <property type="entry name" value="LysM"/>
    <property type="match status" value="1"/>
</dbReference>
<reference evidence="6" key="1">
    <citation type="submission" date="2017-02" db="EMBL/GenBank/DDBJ databases">
        <authorList>
            <person name="Varghese N."/>
            <person name="Submissions S."/>
        </authorList>
    </citation>
    <scope>NUCLEOTIDE SEQUENCE [LARGE SCALE GENOMIC DNA]</scope>
    <source>
        <strain evidence="6">ATCC 51356</strain>
    </source>
</reference>
<dbReference type="Gene3D" id="1.10.530.10">
    <property type="match status" value="1"/>
</dbReference>
<proteinExistence type="inferred from homology"/>
<evidence type="ECO:0000313" key="5">
    <source>
        <dbReference type="EMBL" id="SJZ43246.1"/>
    </source>
</evidence>
<dbReference type="PROSITE" id="PS00922">
    <property type="entry name" value="TRANSGLYCOSYLASE"/>
    <property type="match status" value="1"/>
</dbReference>
<dbReference type="SUPFAM" id="SSF54106">
    <property type="entry name" value="LysM domain"/>
    <property type="match status" value="1"/>
</dbReference>
<comment type="similarity">
    <text evidence="1">Belongs to the transglycosylase Slt family.</text>
</comment>
<keyword evidence="6" id="KW-1185">Reference proteome</keyword>